<reference evidence="2 3" key="1">
    <citation type="submission" date="2019-08" db="EMBL/GenBank/DDBJ databases">
        <title>Draft genome sequences of two oriental melons (Cucumis melo L. var makuwa).</title>
        <authorList>
            <person name="Kwon S.-Y."/>
        </authorList>
    </citation>
    <scope>NUCLEOTIDE SEQUENCE [LARGE SCALE GENOMIC DNA]</scope>
    <source>
        <strain evidence="3">cv. Chang Bougi</strain>
        <tissue evidence="2">Leaf</tissue>
    </source>
</reference>
<comment type="caution">
    <text evidence="2">The sequence shown here is derived from an EMBL/GenBank/DDBJ whole genome shotgun (WGS) entry which is preliminary data.</text>
</comment>
<sequence>MARVMIYIKICPLTSGLKLETPFVIYTTGDHHRKWDSKSDRGIFLGYSTNSRAYRVYNQCIRIVMESVMESIHVIIDDHGKALKGSPDEEDGDI</sequence>
<protein>
    <submittedName>
        <fullName evidence="2">Putative gag-pol polyprotein</fullName>
    </submittedName>
</protein>
<proteinExistence type="predicted"/>
<organism evidence="2 3">
    <name type="scientific">Cucumis melo var. makuwa</name>
    <name type="common">Oriental melon</name>
    <dbReference type="NCBI Taxonomy" id="1194695"/>
    <lineage>
        <taxon>Eukaryota</taxon>
        <taxon>Viridiplantae</taxon>
        <taxon>Streptophyta</taxon>
        <taxon>Embryophyta</taxon>
        <taxon>Tracheophyta</taxon>
        <taxon>Spermatophyta</taxon>
        <taxon>Magnoliopsida</taxon>
        <taxon>eudicotyledons</taxon>
        <taxon>Gunneridae</taxon>
        <taxon>Pentapetalae</taxon>
        <taxon>rosids</taxon>
        <taxon>fabids</taxon>
        <taxon>Cucurbitales</taxon>
        <taxon>Cucurbitaceae</taxon>
        <taxon>Benincaseae</taxon>
        <taxon>Cucumis</taxon>
    </lineage>
</organism>
<accession>A0A5D3BBW5</accession>
<feature type="domain" description="Retroviral polymerase SH3-like" evidence="1">
    <location>
        <begin position="26"/>
        <end position="79"/>
    </location>
</feature>
<evidence type="ECO:0000313" key="2">
    <source>
        <dbReference type="EMBL" id="TYJ96617.1"/>
    </source>
</evidence>
<gene>
    <name evidence="2" type="ORF">E5676_scaffold464G00250</name>
</gene>
<dbReference type="Proteomes" id="UP000321947">
    <property type="component" value="Unassembled WGS sequence"/>
</dbReference>
<evidence type="ECO:0000313" key="3">
    <source>
        <dbReference type="Proteomes" id="UP000321947"/>
    </source>
</evidence>
<dbReference type="InterPro" id="IPR057670">
    <property type="entry name" value="SH3_retrovirus"/>
</dbReference>
<dbReference type="AlphaFoldDB" id="A0A5D3BBW5"/>
<evidence type="ECO:0000259" key="1">
    <source>
        <dbReference type="Pfam" id="PF25597"/>
    </source>
</evidence>
<name>A0A5D3BBW5_CUCMM</name>
<dbReference type="Pfam" id="PF25597">
    <property type="entry name" value="SH3_retrovirus"/>
    <property type="match status" value="1"/>
</dbReference>
<dbReference type="EMBL" id="SSTD01019355">
    <property type="protein sequence ID" value="TYJ96617.1"/>
    <property type="molecule type" value="Genomic_DNA"/>
</dbReference>